<organism evidence="7 8">
    <name type="scientific">Bacillus cereus</name>
    <dbReference type="NCBI Taxonomy" id="1396"/>
    <lineage>
        <taxon>Bacteria</taxon>
        <taxon>Bacillati</taxon>
        <taxon>Bacillota</taxon>
        <taxon>Bacilli</taxon>
        <taxon>Bacillales</taxon>
        <taxon>Bacillaceae</taxon>
        <taxon>Bacillus</taxon>
        <taxon>Bacillus cereus group</taxon>
    </lineage>
</organism>
<evidence type="ECO:0000313" key="8">
    <source>
        <dbReference type="Proteomes" id="UP000219922"/>
    </source>
</evidence>
<sequence length="192" mass="20895">MEEKKVKRTAPPDKIETPKFYRRPEVLDAKTYKTDTPFGKGYVTVGRHPEKGNVEEVLFKLGKTGADIAAIADGMAIALTGMLSPRIANLSEEEKIDWIIKKFKGITGQTTVGFGPNRIDSLPDAIAKVFIKMAYGEQIEEKGEVVAEQPKKKMKNDSVDVCPQCGKATFVKQGGCTTCLPDLGGCGHSKCS</sequence>
<dbReference type="InterPro" id="IPR024434">
    <property type="entry name" value="TSCPD_dom"/>
</dbReference>
<dbReference type="Pfam" id="PF12637">
    <property type="entry name" value="TSCPD"/>
    <property type="match status" value="1"/>
</dbReference>
<evidence type="ECO:0000256" key="3">
    <source>
        <dbReference type="ARBA" id="ARBA00022634"/>
    </source>
</evidence>
<accession>A0A9X6SVK3</accession>
<dbReference type="EC" id="1.17.4.1" evidence="2"/>
<dbReference type="GO" id="GO:0004748">
    <property type="term" value="F:ribonucleoside-diphosphate reductase activity, thioredoxin disulfide as acceptor"/>
    <property type="evidence" value="ECO:0007669"/>
    <property type="project" value="UniProtKB-EC"/>
</dbReference>
<comment type="catalytic activity">
    <reaction evidence="5">
        <text>a 2'-deoxyribonucleoside 5'-diphosphate + [thioredoxin]-disulfide + H2O = a ribonucleoside 5'-diphosphate + [thioredoxin]-dithiol</text>
        <dbReference type="Rhea" id="RHEA:23252"/>
        <dbReference type="Rhea" id="RHEA-COMP:10698"/>
        <dbReference type="Rhea" id="RHEA-COMP:10700"/>
        <dbReference type="ChEBI" id="CHEBI:15377"/>
        <dbReference type="ChEBI" id="CHEBI:29950"/>
        <dbReference type="ChEBI" id="CHEBI:50058"/>
        <dbReference type="ChEBI" id="CHEBI:57930"/>
        <dbReference type="ChEBI" id="CHEBI:73316"/>
        <dbReference type="EC" id="1.17.4.1"/>
    </reaction>
</comment>
<reference evidence="7 8" key="1">
    <citation type="submission" date="2017-09" db="EMBL/GenBank/DDBJ databases">
        <title>Large-scale bioinformatics analysis of Bacillus genomes uncovers conserved roles of natural products in bacterial physiology.</title>
        <authorList>
            <consortium name="Agbiome Team Llc"/>
            <person name="Bleich R.M."/>
            <person name="Grubbs K.J."/>
            <person name="Santa Maria K.C."/>
            <person name="Allen S.E."/>
            <person name="Farag S."/>
            <person name="Shank E.A."/>
            <person name="Bowers A."/>
        </authorList>
    </citation>
    <scope>NUCLEOTIDE SEQUENCE [LARGE SCALE GENOMIC DNA]</scope>
    <source>
        <strain evidence="7 8">AFS092789</strain>
    </source>
</reference>
<evidence type="ECO:0000256" key="4">
    <source>
        <dbReference type="ARBA" id="ARBA00022741"/>
    </source>
</evidence>
<dbReference type="RefSeq" id="WP_098006069.1">
    <property type="nucleotide sequence ID" value="NZ_NVMX01000052.1"/>
</dbReference>
<evidence type="ECO:0000256" key="2">
    <source>
        <dbReference type="ARBA" id="ARBA00012274"/>
    </source>
</evidence>
<protein>
    <recommendedName>
        <fullName evidence="2">ribonucleoside-diphosphate reductase</fullName>
        <ecNumber evidence="2">1.17.4.1</ecNumber>
    </recommendedName>
</protein>
<dbReference type="EMBL" id="NVMX01000052">
    <property type="protein sequence ID" value="PDZ95588.1"/>
    <property type="molecule type" value="Genomic_DNA"/>
</dbReference>
<comment type="caution">
    <text evidence="7">The sequence shown here is derived from an EMBL/GenBank/DDBJ whole genome shotgun (WGS) entry which is preliminary data.</text>
</comment>
<proteinExistence type="inferred from homology"/>
<dbReference type="GO" id="GO:0071897">
    <property type="term" value="P:DNA biosynthetic process"/>
    <property type="evidence" value="ECO:0007669"/>
    <property type="project" value="UniProtKB-KW"/>
</dbReference>
<keyword evidence="4" id="KW-0547">Nucleotide-binding</keyword>
<feature type="domain" description="TSCPD" evidence="6">
    <location>
        <begin position="23"/>
        <end position="129"/>
    </location>
</feature>
<dbReference type="AlphaFoldDB" id="A0A9X6SVK3"/>
<dbReference type="GO" id="GO:0000166">
    <property type="term" value="F:nucleotide binding"/>
    <property type="evidence" value="ECO:0007669"/>
    <property type="project" value="UniProtKB-KW"/>
</dbReference>
<evidence type="ECO:0000256" key="5">
    <source>
        <dbReference type="ARBA" id="ARBA00047754"/>
    </source>
</evidence>
<keyword evidence="3" id="KW-0237">DNA synthesis</keyword>
<evidence type="ECO:0000259" key="6">
    <source>
        <dbReference type="Pfam" id="PF12637"/>
    </source>
</evidence>
<dbReference type="Proteomes" id="UP000219922">
    <property type="component" value="Unassembled WGS sequence"/>
</dbReference>
<comment type="similarity">
    <text evidence="1">Belongs to the ribonucleoside diphosphate reductase class-2 family.</text>
</comment>
<evidence type="ECO:0000313" key="7">
    <source>
        <dbReference type="EMBL" id="PDZ95588.1"/>
    </source>
</evidence>
<evidence type="ECO:0000256" key="1">
    <source>
        <dbReference type="ARBA" id="ARBA00007405"/>
    </source>
</evidence>
<gene>
    <name evidence="7" type="ORF">CON36_27520</name>
</gene>
<name>A0A9X6SVK3_BACCE</name>